<accession>A0A2T4MX59</accession>
<evidence type="ECO:0000313" key="1">
    <source>
        <dbReference type="EMBL" id="PTH79114.1"/>
    </source>
</evidence>
<evidence type="ECO:0000313" key="2">
    <source>
        <dbReference type="Proteomes" id="UP000241986"/>
    </source>
</evidence>
<sequence>MSIKVTVDDIINALASDGTNISVSDARKVLENLNMDSLEQAASYATDNEEKRELIHNEICAFYWSFSAEQV</sequence>
<organism evidence="1 2">
    <name type="scientific">Aeromonas veronii</name>
    <dbReference type="NCBI Taxonomy" id="654"/>
    <lineage>
        <taxon>Bacteria</taxon>
        <taxon>Pseudomonadati</taxon>
        <taxon>Pseudomonadota</taxon>
        <taxon>Gammaproteobacteria</taxon>
        <taxon>Aeromonadales</taxon>
        <taxon>Aeromonadaceae</taxon>
        <taxon>Aeromonas</taxon>
    </lineage>
</organism>
<comment type="caution">
    <text evidence="1">The sequence shown here is derived from an EMBL/GenBank/DDBJ whole genome shotgun (WGS) entry which is preliminary data.</text>
</comment>
<dbReference type="RefSeq" id="WP_107684739.1">
    <property type="nucleotide sequence ID" value="NZ_PZKL01000045.1"/>
</dbReference>
<name>A0A2T4MX59_AERVE</name>
<dbReference type="Proteomes" id="UP000241986">
    <property type="component" value="Unassembled WGS sequence"/>
</dbReference>
<gene>
    <name evidence="1" type="ORF">DAA48_21995</name>
</gene>
<protein>
    <submittedName>
        <fullName evidence="1">Uncharacterized protein</fullName>
    </submittedName>
</protein>
<reference evidence="1 2" key="1">
    <citation type="submission" date="2018-03" db="EMBL/GenBank/DDBJ databases">
        <title>Aeromonas veronii whole genome sequencing and analysis.</title>
        <authorList>
            <person name="Xie H."/>
            <person name="Liu T."/>
            <person name="Wang K."/>
        </authorList>
    </citation>
    <scope>NUCLEOTIDE SEQUENCE [LARGE SCALE GENOMIC DNA]</scope>
    <source>
        <strain evidence="1 2">XH.VA.1</strain>
    </source>
</reference>
<dbReference type="AlphaFoldDB" id="A0A2T4MX59"/>
<proteinExistence type="predicted"/>
<dbReference type="EMBL" id="PZKL01000045">
    <property type="protein sequence ID" value="PTH79114.1"/>
    <property type="molecule type" value="Genomic_DNA"/>
</dbReference>